<feature type="transmembrane region" description="Helical" evidence="6">
    <location>
        <begin position="217"/>
        <end position="239"/>
    </location>
</feature>
<dbReference type="PANTHER" id="PTHR32322">
    <property type="entry name" value="INNER MEMBRANE TRANSPORTER"/>
    <property type="match status" value="1"/>
</dbReference>
<feature type="transmembrane region" description="Helical" evidence="6">
    <location>
        <begin position="186"/>
        <end position="205"/>
    </location>
</feature>
<dbReference type="GO" id="GO:0016020">
    <property type="term" value="C:membrane"/>
    <property type="evidence" value="ECO:0007669"/>
    <property type="project" value="UniProtKB-SubCell"/>
</dbReference>
<keyword evidence="9" id="KW-1185">Reference proteome</keyword>
<feature type="transmembrane region" description="Helical" evidence="6">
    <location>
        <begin position="153"/>
        <end position="174"/>
    </location>
</feature>
<comment type="subcellular location">
    <subcellularLocation>
        <location evidence="1">Membrane</location>
        <topology evidence="1">Multi-pass membrane protein</topology>
    </subcellularLocation>
</comment>
<dbReference type="AlphaFoldDB" id="A0A248JZR1"/>
<reference evidence="8 9" key="1">
    <citation type="submission" date="2017-06" db="EMBL/GenBank/DDBJ databases">
        <title>Complete genome sequence of Nitrospirillum amazonense strain CBAmC, an endophytic nitrogen-fixing and plant growth-promoting bacterium, isolated from sugarcane.</title>
        <authorList>
            <person name="Schwab S."/>
            <person name="dos Santos Teixeira K.R."/>
            <person name="Simoes Araujo J.L."/>
            <person name="Soares Vidal M."/>
            <person name="Borges de Freitas H.R."/>
            <person name="Rivello Crivelaro A.L."/>
            <person name="Bueno de Camargo Nunes A."/>
            <person name="dos Santos C.M."/>
            <person name="Palmeira da Silva Rosa D."/>
            <person name="da Silva Padilha D."/>
            <person name="da Silva E."/>
            <person name="Araujo Terra L."/>
            <person name="Soares Mendes V."/>
            <person name="Farinelli L."/>
            <person name="Magalhaes Cruz L."/>
            <person name="Baldani J.I."/>
        </authorList>
    </citation>
    <scope>NUCLEOTIDE SEQUENCE [LARGE SCALE GENOMIC DNA]</scope>
    <source>
        <strain evidence="8 9">CBAmC</strain>
    </source>
</reference>
<feature type="domain" description="EamA" evidence="7">
    <location>
        <begin position="156"/>
        <end position="290"/>
    </location>
</feature>
<evidence type="ECO:0000256" key="3">
    <source>
        <dbReference type="ARBA" id="ARBA00022692"/>
    </source>
</evidence>
<keyword evidence="5 6" id="KW-0472">Membrane</keyword>
<dbReference type="InterPro" id="IPR050638">
    <property type="entry name" value="AA-Vitamin_Transporters"/>
</dbReference>
<evidence type="ECO:0000256" key="6">
    <source>
        <dbReference type="SAM" id="Phobius"/>
    </source>
</evidence>
<keyword evidence="3 6" id="KW-0812">Transmembrane</keyword>
<feature type="transmembrane region" description="Helical" evidence="6">
    <location>
        <begin position="123"/>
        <end position="141"/>
    </location>
</feature>
<dbReference type="InterPro" id="IPR037185">
    <property type="entry name" value="EmrE-like"/>
</dbReference>
<feature type="transmembrane region" description="Helical" evidence="6">
    <location>
        <begin position="39"/>
        <end position="58"/>
    </location>
</feature>
<dbReference type="Pfam" id="PF00892">
    <property type="entry name" value="EamA"/>
    <property type="match status" value="2"/>
</dbReference>
<gene>
    <name evidence="8" type="ORF">Y958_23770</name>
</gene>
<evidence type="ECO:0000313" key="9">
    <source>
        <dbReference type="Proteomes" id="UP000197153"/>
    </source>
</evidence>
<feature type="transmembrane region" description="Helical" evidence="6">
    <location>
        <begin position="70"/>
        <end position="92"/>
    </location>
</feature>
<dbReference type="InterPro" id="IPR000620">
    <property type="entry name" value="EamA_dom"/>
</dbReference>
<feature type="domain" description="EamA" evidence="7">
    <location>
        <begin position="9"/>
        <end position="138"/>
    </location>
</feature>
<feature type="transmembrane region" description="Helical" evidence="6">
    <location>
        <begin position="98"/>
        <end position="116"/>
    </location>
</feature>
<comment type="similarity">
    <text evidence="2">Belongs to the EamA transporter family.</text>
</comment>
<evidence type="ECO:0000256" key="1">
    <source>
        <dbReference type="ARBA" id="ARBA00004141"/>
    </source>
</evidence>
<feature type="transmembrane region" description="Helical" evidence="6">
    <location>
        <begin position="246"/>
        <end position="266"/>
    </location>
</feature>
<evidence type="ECO:0000256" key="5">
    <source>
        <dbReference type="ARBA" id="ARBA00023136"/>
    </source>
</evidence>
<dbReference type="EMBL" id="CP022112">
    <property type="protein sequence ID" value="ASG23971.1"/>
    <property type="molecule type" value="Genomic_DNA"/>
</dbReference>
<keyword evidence="4 6" id="KW-1133">Transmembrane helix</keyword>
<dbReference type="RefSeq" id="WP_088874430.1">
    <property type="nucleotide sequence ID" value="NZ_CP022112.1"/>
</dbReference>
<evidence type="ECO:0000256" key="2">
    <source>
        <dbReference type="ARBA" id="ARBA00007362"/>
    </source>
</evidence>
<sequence length="297" mass="31313">MAIPAYRRPWLLFALLTTGLWGVWGAFAGAPAENGFPETLIYVVWAFTMIPPALYALWRVDWNWPWDRRSLIYGAAVGLLGAGGQMVLFHAVRIGPTYLIFPVIALSPLVTIVLSAAILRERVTWIGGLGILCALVALPLFDFSPGGVGTGQGLAWFVLALLVLVAWGVQGFFMKYAAPVMSAEALFAYMALTGLLLAPVALAMTDFSQPINYGWSGPGLAAATQILNSIGALTLVYAFRHGRAIVVSPLANAGAPLITALISLAALGLVPALPKLAGIGLAFAAAALLTIEPEDQA</sequence>
<name>A0A248JZR1_9PROT</name>
<organism evidence="8 9">
    <name type="scientific">Nitrospirillum viridazoti CBAmc</name>
    <dbReference type="NCBI Taxonomy" id="1441467"/>
    <lineage>
        <taxon>Bacteria</taxon>
        <taxon>Pseudomonadati</taxon>
        <taxon>Pseudomonadota</taxon>
        <taxon>Alphaproteobacteria</taxon>
        <taxon>Rhodospirillales</taxon>
        <taxon>Azospirillaceae</taxon>
        <taxon>Nitrospirillum</taxon>
        <taxon>Nitrospirillum viridazoti</taxon>
    </lineage>
</organism>
<evidence type="ECO:0000313" key="8">
    <source>
        <dbReference type="EMBL" id="ASG23971.1"/>
    </source>
</evidence>
<evidence type="ECO:0000256" key="4">
    <source>
        <dbReference type="ARBA" id="ARBA00022989"/>
    </source>
</evidence>
<dbReference type="PANTHER" id="PTHR32322:SF2">
    <property type="entry name" value="EAMA DOMAIN-CONTAINING PROTEIN"/>
    <property type="match status" value="1"/>
</dbReference>
<dbReference type="KEGG" id="nao:Y958_23770"/>
<evidence type="ECO:0000259" key="7">
    <source>
        <dbReference type="Pfam" id="PF00892"/>
    </source>
</evidence>
<dbReference type="Proteomes" id="UP000197153">
    <property type="component" value="Chromosome 3"/>
</dbReference>
<accession>A0A248JZR1</accession>
<dbReference type="SUPFAM" id="SSF103481">
    <property type="entry name" value="Multidrug resistance efflux transporter EmrE"/>
    <property type="match status" value="2"/>
</dbReference>
<proteinExistence type="inferred from homology"/>
<protein>
    <submittedName>
        <fullName evidence="8">EamA family transporter</fullName>
    </submittedName>
</protein>